<dbReference type="PANTHER" id="PTHR34997">
    <property type="entry name" value="AM15"/>
    <property type="match status" value="1"/>
</dbReference>
<keyword evidence="7" id="KW-1185">Reference proteome</keyword>
<dbReference type="CDD" id="cd00118">
    <property type="entry name" value="LysM"/>
    <property type="match status" value="4"/>
</dbReference>
<feature type="domain" description="LysM" evidence="5">
    <location>
        <begin position="147"/>
        <end position="194"/>
    </location>
</feature>
<gene>
    <name evidence="6" type="ORF">VE01_02770</name>
</gene>
<keyword evidence="1" id="KW-0147">Chitin-binding</keyword>
<dbReference type="InterPro" id="IPR052210">
    <property type="entry name" value="LysM1-like"/>
</dbReference>
<dbReference type="GeneID" id="28836156"/>
<accession>A0A1B8GUP4</accession>
<dbReference type="PROSITE" id="PS51782">
    <property type="entry name" value="LYSM"/>
    <property type="match status" value="7"/>
</dbReference>
<dbReference type="PANTHER" id="PTHR34997:SF1">
    <property type="entry name" value="PEPTIDOGLYCAN-BINDING LYSIN DOMAIN"/>
    <property type="match status" value="1"/>
</dbReference>
<feature type="chain" id="PRO_5015175842" description="LysM domain-containing protein" evidence="4">
    <location>
        <begin position="21"/>
        <end position="803"/>
    </location>
</feature>
<dbReference type="Gene3D" id="3.10.350.10">
    <property type="entry name" value="LysM domain"/>
    <property type="match status" value="7"/>
</dbReference>
<dbReference type="SUPFAM" id="SSF54106">
    <property type="entry name" value="LysM domain"/>
    <property type="match status" value="3"/>
</dbReference>
<dbReference type="Pfam" id="PF01476">
    <property type="entry name" value="LysM"/>
    <property type="match status" value="2"/>
</dbReference>
<reference evidence="7" key="2">
    <citation type="journal article" date="2018" name="Nat. Commun.">
        <title>Extreme sensitivity to ultraviolet light in the fungal pathogen causing white-nose syndrome of bats.</title>
        <authorList>
            <person name="Palmer J.M."/>
            <person name="Drees K.P."/>
            <person name="Foster J.T."/>
            <person name="Lindner D.L."/>
        </authorList>
    </citation>
    <scope>NUCLEOTIDE SEQUENCE [LARGE SCALE GENOMIC DNA]</scope>
    <source>
        <strain evidence="7">UAMH 10579</strain>
    </source>
</reference>
<protein>
    <recommendedName>
        <fullName evidence="5">LysM domain-containing protein</fullName>
    </recommendedName>
</protein>
<dbReference type="RefSeq" id="XP_059319960.1">
    <property type="nucleotide sequence ID" value="XM_059463474.1"/>
</dbReference>
<sequence length="803" mass="83711">MAVLRLLLLSTILAAWNVQGGIIDLKAAQVVRRATTAHTSYRTTAGLPTQTGIAANCNKFYDIVTGDNCETVEAAFQITKGQFLAWNPAVSDDCVTNFWVGDSYCVGTAAGGVSSTKSSTKSVAPHTTVHSTADLPTQSGSICNCNKWYDVVAGDTCATIESTFGITLAQFLKWNPAVSSDCATNFWTGDSYCVGTTIAACPTSTSKTTTSHTSPTISSTYSILSQITSSYVPATIATATSWPPTHTQAGQVAYCNNWDLVSASDTCDSIQGSYSTFMSMDDFISWNPAIGVNCTGLYVNYYVCVGIQYQTSAIDNSTATSYWYPSYTPTTAPTLNTSFVASPTQTGIPPSCLAFYQASANDTCETIVEKEGYVTLDELNEYNPALGSDCSGLIPGDYYCVMNGTLPLPSVATVAPTATQTGIVSTCVSWYRADSGDNCQLVVEIFGTFSAADFLTWNPAVLSDCSGFTVGDYYCVAIPSTPTTRTTSYSSTPLPSNGVGPQPEQPGIPAACADYWFVGTLDTCDSIATKNNITVAQLESYNPALGSDCSGLTQDYYICVGKPDNSTTSTTASGTTTGSIPNTQTSAFSSSTTTPTSSPCQTVSGIVSPTPSNALCGVKGSSIAASGAGTLIGYVTGSSYVTSLAACSSQCLATSCCTNIYFIQGRNCNLHYGPNAFNNNVGSTLFDFYDATCFTCGAIGCTTAPSTTTGASLTNTGALGIVTPSPVQPSMVSGCERFYYVESGDGCYNLAAEAGIPLNSFYSYNPAVKTDCTGLQAHVYVCIGLNGPATTITTGTPVPVPSS</sequence>
<dbReference type="EMBL" id="KV460212">
    <property type="protein sequence ID" value="OBT99551.2"/>
    <property type="molecule type" value="Genomic_DNA"/>
</dbReference>
<evidence type="ECO:0000256" key="3">
    <source>
        <dbReference type="SAM" id="MobiDB-lite"/>
    </source>
</evidence>
<feature type="domain" description="LysM" evidence="5">
    <location>
        <begin position="59"/>
        <end position="106"/>
    </location>
</feature>
<dbReference type="STRING" id="342668.A0A1B8GUP4"/>
<dbReference type="InterPro" id="IPR018392">
    <property type="entry name" value="LysM"/>
</dbReference>
<evidence type="ECO:0000256" key="1">
    <source>
        <dbReference type="ARBA" id="ARBA00022669"/>
    </source>
</evidence>
<evidence type="ECO:0000256" key="2">
    <source>
        <dbReference type="ARBA" id="ARBA00023026"/>
    </source>
</evidence>
<dbReference type="SMART" id="SM00257">
    <property type="entry name" value="LysM"/>
    <property type="match status" value="7"/>
</dbReference>
<keyword evidence="2" id="KW-0843">Virulence</keyword>
<evidence type="ECO:0000313" key="7">
    <source>
        <dbReference type="Proteomes" id="UP000091956"/>
    </source>
</evidence>
<dbReference type="InterPro" id="IPR036779">
    <property type="entry name" value="LysM_dom_sf"/>
</dbReference>
<evidence type="ECO:0000256" key="4">
    <source>
        <dbReference type="SAM" id="SignalP"/>
    </source>
</evidence>
<feature type="region of interest" description="Disordered" evidence="3">
    <location>
        <begin position="568"/>
        <end position="597"/>
    </location>
</feature>
<keyword evidence="4" id="KW-0732">Signal</keyword>
<feature type="domain" description="LysM" evidence="5">
    <location>
        <begin position="257"/>
        <end position="305"/>
    </location>
</feature>
<feature type="domain" description="LysM" evidence="5">
    <location>
        <begin position="429"/>
        <end position="476"/>
    </location>
</feature>
<dbReference type="AlphaFoldDB" id="A0A1B8GUP4"/>
<reference evidence="6 7" key="1">
    <citation type="submission" date="2016-03" db="EMBL/GenBank/DDBJ databases">
        <title>Comparative genomics of Pseudogymnoascus destructans, the fungus causing white-nose syndrome of bats.</title>
        <authorList>
            <person name="Palmer J.M."/>
            <person name="Drees K.P."/>
            <person name="Foster J.T."/>
            <person name="Lindner D.L."/>
        </authorList>
    </citation>
    <scope>NUCLEOTIDE SEQUENCE [LARGE SCALE GENOMIC DNA]</scope>
    <source>
        <strain evidence="6 7">UAMH 10579</strain>
    </source>
</reference>
<evidence type="ECO:0000259" key="5">
    <source>
        <dbReference type="PROSITE" id="PS51782"/>
    </source>
</evidence>
<evidence type="ECO:0000313" key="6">
    <source>
        <dbReference type="EMBL" id="OBT99551.2"/>
    </source>
</evidence>
<dbReference type="GO" id="GO:0008061">
    <property type="term" value="F:chitin binding"/>
    <property type="evidence" value="ECO:0007669"/>
    <property type="project" value="UniProtKB-KW"/>
</dbReference>
<feature type="domain" description="LysM" evidence="5">
    <location>
        <begin position="354"/>
        <end position="401"/>
    </location>
</feature>
<name>A0A1B8GUP4_9PEZI</name>
<feature type="domain" description="LysM" evidence="5">
    <location>
        <begin position="737"/>
        <end position="783"/>
    </location>
</feature>
<proteinExistence type="predicted"/>
<feature type="signal peptide" evidence="4">
    <location>
        <begin position="1"/>
        <end position="20"/>
    </location>
</feature>
<feature type="domain" description="LysM" evidence="5">
    <location>
        <begin position="514"/>
        <end position="560"/>
    </location>
</feature>
<organism evidence="6 7">
    <name type="scientific">Pseudogymnoascus verrucosus</name>
    <dbReference type="NCBI Taxonomy" id="342668"/>
    <lineage>
        <taxon>Eukaryota</taxon>
        <taxon>Fungi</taxon>
        <taxon>Dikarya</taxon>
        <taxon>Ascomycota</taxon>
        <taxon>Pezizomycotina</taxon>
        <taxon>Leotiomycetes</taxon>
        <taxon>Thelebolales</taxon>
        <taxon>Thelebolaceae</taxon>
        <taxon>Pseudogymnoascus</taxon>
    </lineage>
</organism>
<dbReference type="Proteomes" id="UP000091956">
    <property type="component" value="Unassembled WGS sequence"/>
</dbReference>